<feature type="region of interest" description="Disordered" evidence="1">
    <location>
        <begin position="512"/>
        <end position="595"/>
    </location>
</feature>
<feature type="compositionally biased region" description="Low complexity" evidence="1">
    <location>
        <begin position="331"/>
        <end position="349"/>
    </location>
</feature>
<proteinExistence type="predicted"/>
<evidence type="ECO:0000313" key="5">
    <source>
        <dbReference type="Proteomes" id="UP000289323"/>
    </source>
</evidence>
<sequence>MKPDLFDCLPRPTALLLLCSIFDLARAHALHKLARQTPAPTITVPHHALKVVSWPLRPTPPPVDFRALRRRQENTVCGYISGDPALPATCGSGSHCVLDMEHGVVGCCPNGAPSCTAGVFTGCVDANSGPQTEVNPYVFSCTGAAVCYKNVFDGGFSQFGCGTASNEAATVLNSASGLTASLTRPTVSLSLTQSVRTLSKPTTLGTISSTSSSSSGTHPSSSSLSALTAAATSSSGASAATNSTYRTGAIVGGTIGGLAVLIALVALAFFFLRRRHANVRQGPGPGGVRGKVISPPTPRGGTGFAAVAQDPDAFETGPGGSVFNPQPPMAANPTTAAAAAATVRTTLPPIATGPPMPFQSDVSPLADDPLDPDNDRSPYAGASAAAPSSVSSSYPPSSSGGLSDAAPFPPLGGAQYQQQHQHQHQFQFPAASFPASYAAGGAGLMGMGGAGAGAGVGAGVGGMMMTNPLLQVNRGSERQVQQLEADQVPLTRGMEDYSMTGFHAALGRIGEEDEEDEDLEPYRDHHQQQQQQYQYLGGGHGGGAQADTGVGGGGAAGDGGGGGGGGTHDRTGSASSDSKPLWQQNRGQSRNLMWM</sequence>
<dbReference type="CDD" id="cd12087">
    <property type="entry name" value="TM_EGFR-like"/>
    <property type="match status" value="1"/>
</dbReference>
<evidence type="ECO:0000256" key="1">
    <source>
        <dbReference type="SAM" id="MobiDB-lite"/>
    </source>
</evidence>
<feature type="signal peptide" evidence="3">
    <location>
        <begin position="1"/>
        <end position="27"/>
    </location>
</feature>
<gene>
    <name evidence="4" type="ORF">TT172_LOCUS7922</name>
</gene>
<dbReference type="Proteomes" id="UP000289323">
    <property type="component" value="Unassembled WGS sequence"/>
</dbReference>
<feature type="compositionally biased region" description="Gly residues" evidence="1">
    <location>
        <begin position="536"/>
        <end position="566"/>
    </location>
</feature>
<evidence type="ECO:0000256" key="2">
    <source>
        <dbReference type="SAM" id="Phobius"/>
    </source>
</evidence>
<keyword evidence="2" id="KW-0812">Transmembrane</keyword>
<feature type="region of interest" description="Disordered" evidence="1">
    <location>
        <begin position="314"/>
        <end position="425"/>
    </location>
</feature>
<evidence type="ECO:0000313" key="4">
    <source>
        <dbReference type="EMBL" id="SPQ25503.1"/>
    </source>
</evidence>
<keyword evidence="3" id="KW-0732">Signal</keyword>
<feature type="compositionally biased region" description="Polar residues" evidence="1">
    <location>
        <begin position="572"/>
        <end position="595"/>
    </location>
</feature>
<protein>
    <submittedName>
        <fullName evidence="4">6bfd3050-33ca-451f-a071-9f7ac1046848</fullName>
    </submittedName>
</protein>
<organism evidence="4 5">
    <name type="scientific">Thermothielavioides terrestris</name>
    <dbReference type="NCBI Taxonomy" id="2587410"/>
    <lineage>
        <taxon>Eukaryota</taxon>
        <taxon>Fungi</taxon>
        <taxon>Dikarya</taxon>
        <taxon>Ascomycota</taxon>
        <taxon>Pezizomycotina</taxon>
        <taxon>Sordariomycetes</taxon>
        <taxon>Sordariomycetidae</taxon>
        <taxon>Sordariales</taxon>
        <taxon>Chaetomiaceae</taxon>
        <taxon>Thermothielavioides</taxon>
    </lineage>
</organism>
<feature type="transmembrane region" description="Helical" evidence="2">
    <location>
        <begin position="249"/>
        <end position="272"/>
    </location>
</feature>
<evidence type="ECO:0000256" key="3">
    <source>
        <dbReference type="SAM" id="SignalP"/>
    </source>
</evidence>
<name>A0A446BSK5_9PEZI</name>
<feature type="region of interest" description="Disordered" evidence="1">
    <location>
        <begin position="202"/>
        <end position="223"/>
    </location>
</feature>
<keyword evidence="2" id="KW-0472">Membrane</keyword>
<feature type="compositionally biased region" description="Low complexity" evidence="1">
    <location>
        <begin position="412"/>
        <end position="425"/>
    </location>
</feature>
<feature type="chain" id="PRO_5019183057" evidence="3">
    <location>
        <begin position="28"/>
        <end position="595"/>
    </location>
</feature>
<dbReference type="AlphaFoldDB" id="A0A446BSK5"/>
<reference evidence="4 5" key="1">
    <citation type="submission" date="2018-04" db="EMBL/GenBank/DDBJ databases">
        <authorList>
            <person name="Huttner S."/>
            <person name="Dainat J."/>
        </authorList>
    </citation>
    <scope>NUCLEOTIDE SEQUENCE [LARGE SCALE GENOMIC DNA]</scope>
</reference>
<feature type="compositionally biased region" description="Low complexity" evidence="1">
    <location>
        <begin position="377"/>
        <end position="401"/>
    </location>
</feature>
<keyword evidence="2" id="KW-1133">Transmembrane helix</keyword>
<dbReference type="EMBL" id="OUUZ01000015">
    <property type="protein sequence ID" value="SPQ25503.1"/>
    <property type="molecule type" value="Genomic_DNA"/>
</dbReference>
<accession>A0A446BSK5</accession>